<gene>
    <name evidence="1" type="ORF">WKV53_01700</name>
</gene>
<sequence>MTPDDKIARTALAVLLSGPVAPCIPGLAARRSVAVATRTLYTGRESITLESGGLPLIPPSARREVRI</sequence>
<organism evidence="1 2">
    <name type="scientific">Luteolibacter soli</name>
    <dbReference type="NCBI Taxonomy" id="3135280"/>
    <lineage>
        <taxon>Bacteria</taxon>
        <taxon>Pseudomonadati</taxon>
        <taxon>Verrucomicrobiota</taxon>
        <taxon>Verrucomicrobiia</taxon>
        <taxon>Verrucomicrobiales</taxon>
        <taxon>Verrucomicrobiaceae</taxon>
        <taxon>Luteolibacter</taxon>
    </lineage>
</organism>
<proteinExistence type="predicted"/>
<keyword evidence="2" id="KW-1185">Reference proteome</keyword>
<protein>
    <submittedName>
        <fullName evidence="1">Uncharacterized protein</fullName>
    </submittedName>
</protein>
<accession>A0ABU9ANU0</accession>
<dbReference type="Proteomes" id="UP001371305">
    <property type="component" value="Unassembled WGS sequence"/>
</dbReference>
<name>A0ABU9ANU0_9BACT</name>
<evidence type="ECO:0000313" key="1">
    <source>
        <dbReference type="EMBL" id="MEK7949188.1"/>
    </source>
</evidence>
<dbReference type="RefSeq" id="WP_341402609.1">
    <property type="nucleotide sequence ID" value="NZ_JBBUKT010000001.1"/>
</dbReference>
<dbReference type="EMBL" id="JBBUKT010000001">
    <property type="protein sequence ID" value="MEK7949188.1"/>
    <property type="molecule type" value="Genomic_DNA"/>
</dbReference>
<evidence type="ECO:0000313" key="2">
    <source>
        <dbReference type="Proteomes" id="UP001371305"/>
    </source>
</evidence>
<comment type="caution">
    <text evidence="1">The sequence shown here is derived from an EMBL/GenBank/DDBJ whole genome shotgun (WGS) entry which is preliminary data.</text>
</comment>
<reference evidence="1 2" key="1">
    <citation type="submission" date="2024-04" db="EMBL/GenBank/DDBJ databases">
        <title>Luteolibacter sp. isolated from soil.</title>
        <authorList>
            <person name="An J."/>
        </authorList>
    </citation>
    <scope>NUCLEOTIDE SEQUENCE [LARGE SCALE GENOMIC DNA]</scope>
    <source>
        <strain evidence="1 2">Y139</strain>
    </source>
</reference>